<reference evidence="2" key="1">
    <citation type="submission" date="2022-04" db="EMBL/GenBank/DDBJ databases">
        <title>Independent Mitochondrial genome fragmentation occurred three times in Menoponidae chewing lice and once in Laemobothriidae chewing lice.</title>
        <authorList>
            <person name="Dong Y."/>
            <person name="Shao R."/>
        </authorList>
    </citation>
    <scope>NUCLEOTIDE SEQUENCE</scope>
</reference>
<feature type="transmembrane region" description="Helical" evidence="1">
    <location>
        <begin position="12"/>
        <end position="31"/>
    </location>
</feature>
<keyword evidence="1" id="KW-1133">Transmembrane helix</keyword>
<evidence type="ECO:0000256" key="1">
    <source>
        <dbReference type="SAM" id="Phobius"/>
    </source>
</evidence>
<dbReference type="EMBL" id="ON303708">
    <property type="protein sequence ID" value="WIM51567.1"/>
    <property type="molecule type" value="Genomic_DNA"/>
</dbReference>
<protein>
    <submittedName>
        <fullName evidence="2">ATP synthase subunit 8</fullName>
    </submittedName>
</protein>
<name>A0A9Y1YSB2_9NEOP</name>
<dbReference type="RefSeq" id="YP_010890548.1">
    <property type="nucleotide sequence ID" value="NC_080978.1"/>
</dbReference>
<dbReference type="GeneID" id="83244224"/>
<keyword evidence="1" id="KW-0812">Transmembrane</keyword>
<keyword evidence="1" id="KW-0472">Membrane</keyword>
<proteinExistence type="predicted"/>
<keyword evidence="2" id="KW-0496">Mitochondrion</keyword>
<evidence type="ECO:0000313" key="2">
    <source>
        <dbReference type="EMBL" id="WIM51567.1"/>
    </source>
</evidence>
<sequence>MPQMFPSSIMLIFMFVVIVFFIFMVSSYWQISLDSSEVKNSHDFTPKKELFITPW</sequence>
<accession>A0A9Y1YSB2</accession>
<dbReference type="AlphaFoldDB" id="A0A9Y1YSB2"/>
<geneLocation type="mitochondrion" evidence="2"/>
<gene>
    <name evidence="2" type="primary">atp8</name>
</gene>
<organism evidence="2">
    <name type="scientific">Franciscoloa roseicapillae</name>
    <dbReference type="NCBI Taxonomy" id="2965268"/>
    <lineage>
        <taxon>Eukaryota</taxon>
        <taxon>Metazoa</taxon>
        <taxon>Ecdysozoa</taxon>
        <taxon>Arthropoda</taxon>
        <taxon>Hexapoda</taxon>
        <taxon>Insecta</taxon>
        <taxon>Pterygota</taxon>
        <taxon>Neoptera</taxon>
        <taxon>Paraneoptera</taxon>
        <taxon>Psocodea</taxon>
        <taxon>Troctomorpha</taxon>
        <taxon>Phthiraptera</taxon>
        <taxon>Amblycera</taxon>
        <taxon>Menoponidae</taxon>
        <taxon>Franciscoloa</taxon>
    </lineage>
</organism>